<evidence type="ECO:0000313" key="14">
    <source>
        <dbReference type="EMBL" id="CAH1390589.1"/>
    </source>
</evidence>
<evidence type="ECO:0000256" key="11">
    <source>
        <dbReference type="ARBA" id="ARBA00023136"/>
    </source>
</evidence>
<evidence type="ECO:0000256" key="9">
    <source>
        <dbReference type="ARBA" id="ARBA00022989"/>
    </source>
</evidence>
<dbReference type="PANTHER" id="PTHR12119:SF2">
    <property type="entry name" value="CYTOCHROME B-C1 COMPLEX SUBUNIT 8"/>
    <property type="match status" value="1"/>
</dbReference>
<dbReference type="GO" id="GO:0045275">
    <property type="term" value="C:respiratory chain complex III"/>
    <property type="evidence" value="ECO:0007669"/>
    <property type="project" value="UniProtKB-UniRule"/>
</dbReference>
<keyword evidence="8 13" id="KW-0249">Electron transport</keyword>
<keyword evidence="9" id="KW-1133">Transmembrane helix</keyword>
<sequence>MKLTNPLRHVEFGNLGVFVRGIVSYTLSPFELKAFHNPLKRIPRAMQRFIEGAVHIVPNGGFAWWLHGYVEKKYDEMNRKNPEDYENDS</sequence>
<dbReference type="PANTHER" id="PTHR12119">
    <property type="entry name" value="UBIQUINOL-CYTOCHROME C REDUCTASE COMPLEX UBIQUINONE-BINDING PROTEIN QP-C"/>
    <property type="match status" value="1"/>
</dbReference>
<accession>A0A9P0E8Y7</accession>
<dbReference type="SUPFAM" id="SSF81508">
    <property type="entry name" value="Ubiquinone-binding protein QP-C of cytochrome bc1 complex (Ubiquinol-cytochrome c reductase)"/>
    <property type="match status" value="1"/>
</dbReference>
<protein>
    <recommendedName>
        <fullName evidence="3 13">Cytochrome b-c1 complex subunit 8</fullName>
    </recommendedName>
    <alternativeName>
        <fullName evidence="13">Complex III subunit 8</fullName>
    </alternativeName>
</protein>
<comment type="function">
    <text evidence="13">Component of the ubiquinol-cytochrome c oxidoreductase, a multisubunit transmembrane complex that is part of the mitochondrial electron transport chain which drives oxidative phosphorylation. The complex plays an important role in the uptake of multiple carbon sources present in different host niches.</text>
</comment>
<evidence type="ECO:0000256" key="6">
    <source>
        <dbReference type="ARBA" id="ARBA00022692"/>
    </source>
</evidence>
<dbReference type="InterPro" id="IPR004205">
    <property type="entry name" value="Cyt_bc1_su8"/>
</dbReference>
<keyword evidence="6" id="KW-0812">Transmembrane</keyword>
<keyword evidence="5 13" id="KW-0679">Respiratory chain</keyword>
<dbReference type="Proteomes" id="UP001152798">
    <property type="component" value="Chromosome 1"/>
</dbReference>
<evidence type="ECO:0000256" key="10">
    <source>
        <dbReference type="ARBA" id="ARBA00023128"/>
    </source>
</evidence>
<comment type="subcellular location">
    <subcellularLocation>
        <location evidence="1 13">Mitochondrion inner membrane</location>
        <topology evidence="1 13">Single-pass membrane protein</topology>
    </subcellularLocation>
</comment>
<evidence type="ECO:0000256" key="2">
    <source>
        <dbReference type="ARBA" id="ARBA00007668"/>
    </source>
</evidence>
<dbReference type="AlphaFoldDB" id="A0A9P0E8Y7"/>
<keyword evidence="11" id="KW-0472">Membrane</keyword>
<organism evidence="14 15">
    <name type="scientific">Nezara viridula</name>
    <name type="common">Southern green stink bug</name>
    <name type="synonym">Cimex viridulus</name>
    <dbReference type="NCBI Taxonomy" id="85310"/>
    <lineage>
        <taxon>Eukaryota</taxon>
        <taxon>Metazoa</taxon>
        <taxon>Ecdysozoa</taxon>
        <taxon>Arthropoda</taxon>
        <taxon>Hexapoda</taxon>
        <taxon>Insecta</taxon>
        <taxon>Pterygota</taxon>
        <taxon>Neoptera</taxon>
        <taxon>Paraneoptera</taxon>
        <taxon>Hemiptera</taxon>
        <taxon>Heteroptera</taxon>
        <taxon>Panheteroptera</taxon>
        <taxon>Pentatomomorpha</taxon>
        <taxon>Pentatomoidea</taxon>
        <taxon>Pentatomidae</taxon>
        <taxon>Pentatominae</taxon>
        <taxon>Nezara</taxon>
    </lineage>
</organism>
<reference evidence="14" key="1">
    <citation type="submission" date="2022-01" db="EMBL/GenBank/DDBJ databases">
        <authorList>
            <person name="King R."/>
        </authorList>
    </citation>
    <scope>NUCLEOTIDE SEQUENCE</scope>
</reference>
<dbReference type="EMBL" id="OV725077">
    <property type="protein sequence ID" value="CAH1390589.1"/>
    <property type="molecule type" value="Genomic_DNA"/>
</dbReference>
<dbReference type="OrthoDB" id="6683853at2759"/>
<evidence type="ECO:0000256" key="5">
    <source>
        <dbReference type="ARBA" id="ARBA00022660"/>
    </source>
</evidence>
<evidence type="ECO:0000256" key="8">
    <source>
        <dbReference type="ARBA" id="ARBA00022982"/>
    </source>
</evidence>
<evidence type="ECO:0000256" key="12">
    <source>
        <dbReference type="ARBA" id="ARBA00047105"/>
    </source>
</evidence>
<keyword evidence="10 13" id="KW-0496">Mitochondrion</keyword>
<evidence type="ECO:0000256" key="7">
    <source>
        <dbReference type="ARBA" id="ARBA00022792"/>
    </source>
</evidence>
<comment type="subunit">
    <text evidence="12 13">Component of the ubiquinol-cytochrome c oxidoreductase (cytochrome b-c1 complex, complex III, CIII), a multisubunit enzyme composed of 11 subunits. The complex is composed of 3 respiratory subunits cytochrome b, cytochrome c1 and Rieske protein UQCRFS1, 2 core protein subunits UQCRC1/QCR1 and UQCRC2/QCR2, and 6 low-molecular weight protein subunits UQCRH/QCR6, UQCRB/QCR7, UQCRQ/QCR8, UQCR10/QCR9, UQCR11/QCR10 and subunit 9, the cleavage product of Rieske protein UQCRFS1. The complex exists as an obligatory dimer and forms supercomplexes (SCs) in the inner mitochondrial membrane with NADH-ubiquinone oxidoreductase (complex I, CI) and cytochrome c oxidase (complex IV, CIV), resulting in different assemblies (supercomplex SCI(1)III(2)IV(1) and megacomplex MCI(2)III(2)IV(2)). Interacts with UQCC6.</text>
</comment>
<evidence type="ECO:0000313" key="15">
    <source>
        <dbReference type="Proteomes" id="UP001152798"/>
    </source>
</evidence>
<dbReference type="InterPro" id="IPR036642">
    <property type="entry name" value="Cyt_bc1_su8_sf"/>
</dbReference>
<evidence type="ECO:0000256" key="4">
    <source>
        <dbReference type="ARBA" id="ARBA00022448"/>
    </source>
</evidence>
<keyword evidence="15" id="KW-1185">Reference proteome</keyword>
<keyword evidence="4 13" id="KW-0813">Transport</keyword>
<name>A0A9P0E8Y7_NEZVI</name>
<dbReference type="GO" id="GO:0005743">
    <property type="term" value="C:mitochondrial inner membrane"/>
    <property type="evidence" value="ECO:0007669"/>
    <property type="project" value="UniProtKB-SubCell"/>
</dbReference>
<dbReference type="Gene3D" id="1.20.5.210">
    <property type="entry name" value="Cytochrome b-c1 complex subunit 8"/>
    <property type="match status" value="1"/>
</dbReference>
<evidence type="ECO:0000256" key="13">
    <source>
        <dbReference type="RuleBase" id="RU368118"/>
    </source>
</evidence>
<dbReference type="GO" id="GO:0006122">
    <property type="term" value="P:mitochondrial electron transport, ubiquinol to cytochrome c"/>
    <property type="evidence" value="ECO:0007669"/>
    <property type="project" value="UniProtKB-UniRule"/>
</dbReference>
<gene>
    <name evidence="14" type="ORF">NEZAVI_LOCUS1773</name>
</gene>
<keyword evidence="7 13" id="KW-0999">Mitochondrion inner membrane</keyword>
<dbReference type="Pfam" id="PF02939">
    <property type="entry name" value="UcrQ"/>
    <property type="match status" value="1"/>
</dbReference>
<evidence type="ECO:0000256" key="1">
    <source>
        <dbReference type="ARBA" id="ARBA00004434"/>
    </source>
</evidence>
<comment type="similarity">
    <text evidence="2 13">Belongs to the UQCRQ/QCR8 family.</text>
</comment>
<evidence type="ECO:0000256" key="3">
    <source>
        <dbReference type="ARBA" id="ARBA00016324"/>
    </source>
</evidence>
<proteinExistence type="inferred from homology"/>